<sequence length="240" mass="27920">MSESAYYQIYCDESCISDRYHVIGGLILNRKHESAIIEKIKTFRSSTNMSKELKWTKVKNQKREQYVQFVDIGSQLFLDDVAHFHALVIDSHQYDHKKYSAGNAETTFYKMMYQFVLHRFGKYLKVGDRFSLFLDQRSTSYSLSDFKTIMNRGLVKRYGLPQNPLRDVVPLNSKEHDLIQMADVFMGAIGFRVNGKELAANACSAKLALCAHIEMNLKIRSLAHPIEEHGFSSWHFRFRK</sequence>
<reference evidence="1 2" key="1">
    <citation type="journal article" date="2023" name="Antonie Van Leeuwenhoek">
        <title>Mesoterricola silvestris gen. nov., sp. nov., Mesoterricola sediminis sp. nov., Geothrix oryzae sp. nov., Geothrix edaphica sp. nov., Geothrix rubra sp. nov., and Geothrix limicola sp. nov., six novel members of Acidobacteriota isolated from soils.</title>
        <authorList>
            <person name="Itoh H."/>
            <person name="Sugisawa Y."/>
            <person name="Mise K."/>
            <person name="Xu Z."/>
            <person name="Kuniyasu M."/>
            <person name="Ushijima N."/>
            <person name="Kawano K."/>
            <person name="Kobayashi E."/>
            <person name="Shiratori Y."/>
            <person name="Masuda Y."/>
            <person name="Senoo K."/>
        </authorList>
    </citation>
    <scope>NUCLEOTIDE SEQUENCE [LARGE SCALE GENOMIC DNA]</scope>
    <source>
        <strain evidence="1 2">Red804</strain>
    </source>
</reference>
<evidence type="ECO:0000313" key="1">
    <source>
        <dbReference type="EMBL" id="GLH73253.1"/>
    </source>
</evidence>
<accession>A0ABQ5QEZ9</accession>
<comment type="caution">
    <text evidence="1">The sequence shown here is derived from an EMBL/GenBank/DDBJ whole genome shotgun (WGS) entry which is preliminary data.</text>
</comment>
<proteinExistence type="predicted"/>
<evidence type="ECO:0008006" key="3">
    <source>
        <dbReference type="Google" id="ProtNLM"/>
    </source>
</evidence>
<dbReference type="EMBL" id="BSDE01000003">
    <property type="protein sequence ID" value="GLH73253.1"/>
    <property type="molecule type" value="Genomic_DNA"/>
</dbReference>
<keyword evidence="2" id="KW-1185">Reference proteome</keyword>
<name>A0ABQ5QEZ9_9BACT</name>
<dbReference type="RefSeq" id="WP_285574083.1">
    <property type="nucleotide sequence ID" value="NZ_BSDE01000003.1"/>
</dbReference>
<organism evidence="1 2">
    <name type="scientific">Geothrix limicola</name>
    <dbReference type="NCBI Taxonomy" id="2927978"/>
    <lineage>
        <taxon>Bacteria</taxon>
        <taxon>Pseudomonadati</taxon>
        <taxon>Acidobacteriota</taxon>
        <taxon>Holophagae</taxon>
        <taxon>Holophagales</taxon>
        <taxon>Holophagaceae</taxon>
        <taxon>Geothrix</taxon>
    </lineage>
</organism>
<gene>
    <name evidence="1" type="primary">rflA</name>
    <name evidence="1" type="ORF">GETHLI_17550</name>
</gene>
<dbReference type="Proteomes" id="UP001165069">
    <property type="component" value="Unassembled WGS sequence"/>
</dbReference>
<dbReference type="InterPro" id="IPR024524">
    <property type="entry name" value="DUF3800"/>
</dbReference>
<dbReference type="Pfam" id="PF12686">
    <property type="entry name" value="DUF3800"/>
    <property type="match status" value="1"/>
</dbReference>
<evidence type="ECO:0000313" key="2">
    <source>
        <dbReference type="Proteomes" id="UP001165069"/>
    </source>
</evidence>
<protein>
    <recommendedName>
        <fullName evidence="3">DUF3800 domain-containing protein</fullName>
    </recommendedName>
</protein>